<accession>A0A3S0I090</accession>
<dbReference type="RefSeq" id="WP_126616194.1">
    <property type="nucleotide sequence ID" value="NZ_JBHUCY010000049.1"/>
</dbReference>
<sequence>MTTLTGAFGSGLIEPVWVLQHLLGFLGIGLWAGQVGGTAVWQALTAAVTAAILAGIAAQVGLRLPYAAPGLAVALIVVGALVALAVRVPVWCVVIVAAVAAVFHGHAHQGTILFWAGFACGLLLVGCAGVGLSQLVAQAESPRAVRLCGGAVSVAGVLDLIGII</sequence>
<feature type="transmembrane region" description="Helical" evidence="1">
    <location>
        <begin position="112"/>
        <end position="132"/>
    </location>
</feature>
<dbReference type="Proteomes" id="UP000277007">
    <property type="component" value="Unassembled WGS sequence"/>
</dbReference>
<feature type="transmembrane region" description="Helical" evidence="1">
    <location>
        <begin position="12"/>
        <end position="33"/>
    </location>
</feature>
<feature type="transmembrane region" description="Helical" evidence="1">
    <location>
        <begin position="39"/>
        <end position="58"/>
    </location>
</feature>
<gene>
    <name evidence="2" type="ORF">EJ903_13610</name>
</gene>
<evidence type="ECO:0000313" key="2">
    <source>
        <dbReference type="EMBL" id="RTR19523.1"/>
    </source>
</evidence>
<dbReference type="OrthoDB" id="7306805at2"/>
<evidence type="ECO:0008006" key="4">
    <source>
        <dbReference type="Google" id="ProtNLM"/>
    </source>
</evidence>
<reference evidence="2 3" key="1">
    <citation type="submission" date="2018-12" db="EMBL/GenBank/DDBJ databases">
        <authorList>
            <person name="Yang Y."/>
        </authorList>
    </citation>
    <scope>NUCLEOTIDE SEQUENCE [LARGE SCALE GENOMIC DNA]</scope>
    <source>
        <strain evidence="2 3">L-25-5w-1</strain>
    </source>
</reference>
<proteinExistence type="predicted"/>
<name>A0A3S0I090_9PROT</name>
<organism evidence="2 3">
    <name type="scientific">Azospirillum griseum</name>
    <dbReference type="NCBI Taxonomy" id="2496639"/>
    <lineage>
        <taxon>Bacteria</taxon>
        <taxon>Pseudomonadati</taxon>
        <taxon>Pseudomonadota</taxon>
        <taxon>Alphaproteobacteria</taxon>
        <taxon>Rhodospirillales</taxon>
        <taxon>Azospirillaceae</taxon>
        <taxon>Azospirillum</taxon>
    </lineage>
</organism>
<keyword evidence="1" id="KW-0812">Transmembrane</keyword>
<keyword evidence="3" id="KW-1185">Reference proteome</keyword>
<evidence type="ECO:0000256" key="1">
    <source>
        <dbReference type="SAM" id="Phobius"/>
    </source>
</evidence>
<dbReference type="AlphaFoldDB" id="A0A3S0I090"/>
<evidence type="ECO:0000313" key="3">
    <source>
        <dbReference type="Proteomes" id="UP000277007"/>
    </source>
</evidence>
<keyword evidence="1" id="KW-0472">Membrane</keyword>
<dbReference type="EMBL" id="RXMA01000011">
    <property type="protein sequence ID" value="RTR19523.1"/>
    <property type="molecule type" value="Genomic_DNA"/>
</dbReference>
<dbReference type="Pfam" id="PF04955">
    <property type="entry name" value="HupE_UreJ"/>
    <property type="match status" value="1"/>
</dbReference>
<protein>
    <recommendedName>
        <fullName evidence="4">Urease accessory protein</fullName>
    </recommendedName>
</protein>
<comment type="caution">
    <text evidence="2">The sequence shown here is derived from an EMBL/GenBank/DDBJ whole genome shotgun (WGS) entry which is preliminary data.</text>
</comment>
<feature type="transmembrane region" description="Helical" evidence="1">
    <location>
        <begin position="70"/>
        <end position="100"/>
    </location>
</feature>
<keyword evidence="1" id="KW-1133">Transmembrane helix</keyword>
<dbReference type="PIRSF" id="PIRSF016919">
    <property type="entry name" value="HupE_UreJ"/>
    <property type="match status" value="1"/>
</dbReference>
<dbReference type="InterPro" id="IPR007038">
    <property type="entry name" value="HupE_UreJ"/>
</dbReference>